<proteinExistence type="predicted"/>
<dbReference type="InterPro" id="IPR005546">
    <property type="entry name" value="Autotransporte_beta"/>
</dbReference>
<dbReference type="Gene3D" id="2.160.20.20">
    <property type="match status" value="1"/>
</dbReference>
<dbReference type="KEGG" id="rir:BN877_II0857"/>
<evidence type="ECO:0000256" key="2">
    <source>
        <dbReference type="SAM" id="SignalP"/>
    </source>
</evidence>
<protein>
    <submittedName>
        <fullName evidence="4">Outer membrane autotransporter barrel domain-containing protein</fullName>
    </submittedName>
</protein>
<reference evidence="4 5" key="1">
    <citation type="journal article" date="2013" name="Genome Announc.">
        <title>Complete Genome Sequence of the Sesbania Symbiont and Rice Growth-Promoting Endophyte Rhizobium sp. Strain IRBG74.</title>
        <authorList>
            <person name="Crook M.B."/>
            <person name="Mitra S."/>
            <person name="Ane J.M."/>
            <person name="Sadowsky M.J."/>
            <person name="Gyaneshwar P."/>
        </authorList>
    </citation>
    <scope>NUCLEOTIDE SEQUENCE [LARGE SCALE GENOMIC DNA]</scope>
    <source>
        <strain evidence="4 5">IRBG74</strain>
    </source>
</reference>
<gene>
    <name evidence="4" type="ORF">BN877_II0857</name>
</gene>
<dbReference type="NCBIfam" id="TIGR02601">
    <property type="entry name" value="autotrns_rpt"/>
    <property type="match status" value="1"/>
</dbReference>
<keyword evidence="1 2" id="KW-0732">Signal</keyword>
<dbReference type="SUPFAM" id="SSF51126">
    <property type="entry name" value="Pectin lyase-like"/>
    <property type="match status" value="1"/>
</dbReference>
<sequence>MQNSRFLHNVLASRQCLMSTALLVVAQATLSPAWAQVSIGGDSTPSDPALVDGSVDLDIGFTSFGSLTVFNGSILTNNAGYVGGDAGGFGVVTVSGQDSRWDNLENVVIGQYGRGTLDILAGGLVTGETGYIGASTGGIGIVTVSGDDGSGTASSWSLRQDLNIGEEGAGTLNVTQGGHVSIAGRVSVGSWGQGNVELSDSATISSYDAIIGISGYGEALLTSGSSWIVTDQFTVGLFSQGDLRIEDGASLTSSQGYVGANSGGNGNVTVTGAGSNWEMTSFNLNLGNYGTGVMTIDDGARVYANSGVYLGISDTTASGTLNVLGAPGARGVLETSGFRGGLGTANVTVNGGIVRAIRDNTNFFSNYGAQQVTLGSGGGIIDTNGHNIRVAPVMTGPGSLTKDGPGTLTLTGANSYGGGTTIAAGVLQLGDGGTRGSILGNVDNSGVLAFNRSDIVTFGGTITGTGGVWQVGPGQTILSADSSGLSGVSRVYGGILSVNGVLGGSIEVVGGRLQGVGQVGTTTNFSGGTIAPGNSIGTLTVAGDYAGNGGVLEIETVLGGDNSATDLLVVTGGASGSTNVRVINLGGVGAQTSEGIKIVDVSGVSTGDFHLLGNYTFEGDAAVVAGAYAYRLYQGGISSPADGDWYLRSALLNGSVPIGPLYQAGAPVYEVYAAALQGLNEPETLQQRVGNRSWMTGTSETGALTEAAGDKTGIWGRIVGRHASMDSRFSTTGANLDIDTWQLQAGLDQQLFSGEAGNLFGGLSVRYGTIAGDVTSIFGNGSIRSDGYGVGGSLTWYGSGGFYLDAQASLTWYDSRLNSSTAATRLASDNGGFGYAIGVEAGQQIALADNWSMTPQAQLTYSNVTYDRFTDVYGAAVSLDEGDDLTIRLGLSTDYQNSWKDEGGDTSRIHAYGIANFYYNSLPDSRTEVAGTALVNTRDNLWGGLGIGGTYAWGNEKYAIHGQVGVNTSLVSFGSSYNLVGTAGLTVRF</sequence>
<dbReference type="EMBL" id="HG518323">
    <property type="protein sequence ID" value="CDI10653.1"/>
    <property type="molecule type" value="Genomic_DNA"/>
</dbReference>
<dbReference type="InterPro" id="IPR036709">
    <property type="entry name" value="Autotransporte_beta_dom_sf"/>
</dbReference>
<evidence type="ECO:0000256" key="1">
    <source>
        <dbReference type="ARBA" id="ARBA00022729"/>
    </source>
</evidence>
<dbReference type="InterPro" id="IPR011050">
    <property type="entry name" value="Pectin_lyase_fold/virulence"/>
</dbReference>
<dbReference type="Pfam" id="PF03797">
    <property type="entry name" value="Autotransporter"/>
    <property type="match status" value="1"/>
</dbReference>
<dbReference type="SUPFAM" id="SSF103515">
    <property type="entry name" value="Autotransporter"/>
    <property type="match status" value="1"/>
</dbReference>
<accession>U4Q3P5</accession>
<organism evidence="4 5">
    <name type="scientific">Agrobacterium pusense</name>
    <dbReference type="NCBI Taxonomy" id="648995"/>
    <lineage>
        <taxon>Bacteria</taxon>
        <taxon>Pseudomonadati</taxon>
        <taxon>Pseudomonadota</taxon>
        <taxon>Alphaproteobacteria</taxon>
        <taxon>Hyphomicrobiales</taxon>
        <taxon>Rhizobiaceae</taxon>
        <taxon>Rhizobium/Agrobacterium group</taxon>
        <taxon>Agrobacterium</taxon>
    </lineage>
</organism>
<dbReference type="InterPro" id="IPR013425">
    <property type="entry name" value="Autotrns_rpt"/>
</dbReference>
<evidence type="ECO:0000259" key="3">
    <source>
        <dbReference type="PROSITE" id="PS51208"/>
    </source>
</evidence>
<dbReference type="PROSITE" id="PS51208">
    <property type="entry name" value="AUTOTRANSPORTER"/>
    <property type="match status" value="1"/>
</dbReference>
<dbReference type="PANTHER" id="PTHR35037:SF3">
    <property type="entry name" value="C-TERMINAL REGION OF AIDA-LIKE PROTEIN"/>
    <property type="match status" value="1"/>
</dbReference>
<dbReference type="InterPro" id="IPR006315">
    <property type="entry name" value="OM_autotransptr_brl_dom"/>
</dbReference>
<dbReference type="CDD" id="cd01344">
    <property type="entry name" value="PL2_Passenger_AT"/>
    <property type="match status" value="1"/>
</dbReference>
<name>U4Q3P5_9HYPH</name>
<dbReference type="Pfam" id="PF12951">
    <property type="entry name" value="PATR"/>
    <property type="match status" value="1"/>
</dbReference>
<dbReference type="PANTHER" id="PTHR35037">
    <property type="entry name" value="C-TERMINAL REGION OF AIDA-LIKE PROTEIN"/>
    <property type="match status" value="1"/>
</dbReference>
<evidence type="ECO:0000313" key="5">
    <source>
        <dbReference type="Proteomes" id="UP000016944"/>
    </source>
</evidence>
<dbReference type="NCBIfam" id="TIGR01414">
    <property type="entry name" value="autotrans_barl"/>
    <property type="match status" value="1"/>
</dbReference>
<dbReference type="Gene3D" id="2.40.128.130">
    <property type="entry name" value="Autotransporter beta-domain"/>
    <property type="match status" value="1"/>
</dbReference>
<dbReference type="HOGENOM" id="CLU_002551_3_0_5"/>
<dbReference type="Pfam" id="PF18883">
    <property type="entry name" value="AC_1"/>
    <property type="match status" value="1"/>
</dbReference>
<feature type="chain" id="PRO_5004653763" evidence="2">
    <location>
        <begin position="36"/>
        <end position="989"/>
    </location>
</feature>
<dbReference type="AlphaFoldDB" id="U4Q3P5"/>
<dbReference type="NCBIfam" id="TIGR04393">
    <property type="entry name" value="rpt_T5SS_PEPC"/>
    <property type="match status" value="4"/>
</dbReference>
<feature type="domain" description="Autotransporter" evidence="3">
    <location>
        <begin position="707"/>
        <end position="989"/>
    </location>
</feature>
<dbReference type="PATRIC" id="fig|424182.3.peg.3718"/>
<dbReference type="InterPro" id="IPR043990">
    <property type="entry name" value="AC_1"/>
</dbReference>
<dbReference type="SMART" id="SM00869">
    <property type="entry name" value="Autotransporter"/>
    <property type="match status" value="1"/>
</dbReference>
<dbReference type="InterPro" id="IPR012332">
    <property type="entry name" value="Autotransporter_pectin_lyase_C"/>
</dbReference>
<evidence type="ECO:0000313" key="4">
    <source>
        <dbReference type="EMBL" id="CDI10653.1"/>
    </source>
</evidence>
<dbReference type="GO" id="GO:0019867">
    <property type="term" value="C:outer membrane"/>
    <property type="evidence" value="ECO:0007669"/>
    <property type="project" value="InterPro"/>
</dbReference>
<feature type="signal peptide" evidence="2">
    <location>
        <begin position="1"/>
        <end position="35"/>
    </location>
</feature>
<dbReference type="InterPro" id="IPR030895">
    <property type="entry name" value="T5SS_PEPC_rpt"/>
</dbReference>
<dbReference type="Proteomes" id="UP000016944">
    <property type="component" value="Chromosome II"/>
</dbReference>
<dbReference type="InterPro" id="IPR051551">
    <property type="entry name" value="Autotransporter_adhesion"/>
</dbReference>